<evidence type="ECO:0000256" key="1">
    <source>
        <dbReference type="SAM" id="SignalP"/>
    </source>
</evidence>
<protein>
    <submittedName>
        <fullName evidence="2">Uncharacterized protein</fullName>
    </submittedName>
</protein>
<dbReference type="Proteomes" id="UP001381693">
    <property type="component" value="Unassembled WGS sequence"/>
</dbReference>
<name>A0AAN8WQJ9_HALRR</name>
<sequence>MNLALLFLATLGGLGRSFSLPDESLDKNYSPNEQGPAMKPHNVKPSLFQEVFKASKDMETYKDKGFEYYLVNYGPLAKILIIDFMQSFGLARNLQLAIPVIAKMVLIVVIVGGMQFQPSLLEFQQTARSAYLFLQNFNEPEVRVMNDITDRVFEVLDNEIARRR</sequence>
<evidence type="ECO:0000313" key="2">
    <source>
        <dbReference type="EMBL" id="KAK7070410.1"/>
    </source>
</evidence>
<reference evidence="2 3" key="1">
    <citation type="submission" date="2023-11" db="EMBL/GenBank/DDBJ databases">
        <title>Halocaridina rubra genome assembly.</title>
        <authorList>
            <person name="Smith C."/>
        </authorList>
    </citation>
    <scope>NUCLEOTIDE SEQUENCE [LARGE SCALE GENOMIC DNA]</scope>
    <source>
        <strain evidence="2">EP-1</strain>
        <tissue evidence="2">Whole</tissue>
    </source>
</reference>
<evidence type="ECO:0000313" key="3">
    <source>
        <dbReference type="Proteomes" id="UP001381693"/>
    </source>
</evidence>
<feature type="chain" id="PRO_5042832988" evidence="1">
    <location>
        <begin position="20"/>
        <end position="164"/>
    </location>
</feature>
<organism evidence="2 3">
    <name type="scientific">Halocaridina rubra</name>
    <name type="common">Hawaiian red shrimp</name>
    <dbReference type="NCBI Taxonomy" id="373956"/>
    <lineage>
        <taxon>Eukaryota</taxon>
        <taxon>Metazoa</taxon>
        <taxon>Ecdysozoa</taxon>
        <taxon>Arthropoda</taxon>
        <taxon>Crustacea</taxon>
        <taxon>Multicrustacea</taxon>
        <taxon>Malacostraca</taxon>
        <taxon>Eumalacostraca</taxon>
        <taxon>Eucarida</taxon>
        <taxon>Decapoda</taxon>
        <taxon>Pleocyemata</taxon>
        <taxon>Caridea</taxon>
        <taxon>Atyoidea</taxon>
        <taxon>Atyidae</taxon>
        <taxon>Halocaridina</taxon>
    </lineage>
</organism>
<accession>A0AAN8WQJ9</accession>
<proteinExistence type="predicted"/>
<keyword evidence="3" id="KW-1185">Reference proteome</keyword>
<keyword evidence="1" id="KW-0732">Signal</keyword>
<dbReference type="EMBL" id="JAXCGZ010015383">
    <property type="protein sequence ID" value="KAK7070410.1"/>
    <property type="molecule type" value="Genomic_DNA"/>
</dbReference>
<comment type="caution">
    <text evidence="2">The sequence shown here is derived from an EMBL/GenBank/DDBJ whole genome shotgun (WGS) entry which is preliminary data.</text>
</comment>
<dbReference type="AlphaFoldDB" id="A0AAN8WQJ9"/>
<feature type="signal peptide" evidence="1">
    <location>
        <begin position="1"/>
        <end position="19"/>
    </location>
</feature>
<gene>
    <name evidence="2" type="ORF">SK128_009919</name>
</gene>